<proteinExistence type="predicted"/>
<evidence type="ECO:0000259" key="8">
    <source>
        <dbReference type="PROSITE" id="PS50913"/>
    </source>
</evidence>
<feature type="coiled-coil region" evidence="6">
    <location>
        <begin position="1"/>
        <end position="42"/>
    </location>
</feature>
<keyword evidence="5" id="KW-0472">Membrane</keyword>
<feature type="region of interest" description="Disordered" evidence="7">
    <location>
        <begin position="938"/>
        <end position="962"/>
    </location>
</feature>
<evidence type="ECO:0000256" key="3">
    <source>
        <dbReference type="ARBA" id="ARBA00022490"/>
    </source>
</evidence>
<sequence>MEAMQRQLAEKEQANELIKERMKELLGKYKIMQKKNAALKKRVLEDNALAEGAQVATDTPGKNERIEELEELLLQSKEKIEALENATHDDSRVHELENQVENQNEKIGALENHILVMQDENKSDDSQQNAEIEQLRKTLEEYTARNAELESQIQEANGVKEQCREFSESIQALRAECVQHESVIETLQEQLNKKSEECSSLIEISNTSTQDGDNAMRTALSDKEKECTGLLEEIKELKSSQKTATEEGNTDELHSLVVEKENECNHLIRQVEEYEKLLEEKRIECTSLGEEKGTLVEKVNDLVDQLNDSRKLLEEKREEGKNLYKGLEGDFSEKASDLVDQLSESKKSLEEKHSECKILSEQMEALNSSLEQARDECEGFKQQATSTEQLRASLDEKTQECAGLMEQLDSLKASQGDDADAERRIEEKESECLELRRRLEDCMHLQESLTAKEVECSNLLEKLEALQSVSSEDDRQELVSRLAVAEAKAVVALEACVVATASSQKTSPEQEEKIASLRVKGQEWQKKASELAKRFKVLKKRYQGEIEKSKSLRARCMFFSLQKIERGFGLNKCMSSWKQITHAKQIREKQGLIQKLESELKDSEEERNRLVTTSTGQDASIKKLKTLLNETREHVESSRREKEESSLPPPGFDARKHILCCVEVSTNSENTIWLCVDATSRNAGDNEGDDENPANRLEWVNEPTFRKWMQVKNVKRYQVPEVVQSIIRRECSENVKEAEEQTAWAMSQIESLKTDLANYKRRAQIALKKAQEDAKRHSSKHLETENQAKAQLESELARITRLMDQQHQDIELLQSEKRSLDVALATSNRDLAASAKMYKKLEQSIGERMESMRSALEVSHEERVKEEAERTKDAISSLGTQLNQLEANIVAVESERDQSVQAAAKLEEEKRVVEVELRHCTVKLDMVQQELEALRATAQNGKRNTHRKEATRPTTPPENRIAPETLLEPENTCVPDDGVDTHRRRKSMIITHGSNEGVGAALKAAADSTAPRMERSVSHDSTAWGDIDMDMDLDHPTSSVASVVESTVSNAMFVEQLDILHNQHSRDRIVWQNEIDNLKEKLEELELERFELGQETSKLKEELESINRAKVREKQLGGAALGGGASDSASSPSKQENLTYLKNVVYKYMSAGEASERQTLLPVVATILQFSPDETSKVKTVLETQGAGGGSSWW</sequence>
<dbReference type="PANTHER" id="PTHR23157">
    <property type="entry name" value="GRIP AND COILED-COIL DOMAIN-CONTAINING PROTEIN 1"/>
    <property type="match status" value="1"/>
</dbReference>
<evidence type="ECO:0000256" key="1">
    <source>
        <dbReference type="ARBA" id="ARBA00004184"/>
    </source>
</evidence>
<dbReference type="EMBL" id="HBHK01011235">
    <property type="protein sequence ID" value="CAD9680761.1"/>
    <property type="molecule type" value="Transcribed_RNA"/>
</dbReference>
<comment type="subcellular location">
    <subcellularLocation>
        <location evidence="2">Cytoplasm</location>
    </subcellularLocation>
    <subcellularLocation>
        <location evidence="1">Endomembrane system</location>
        <topology evidence="1">Peripheral membrane protein</topology>
    </subcellularLocation>
</comment>
<protein>
    <recommendedName>
        <fullName evidence="8">GRIP domain-containing protein</fullName>
    </recommendedName>
</protein>
<feature type="coiled-coil region" evidence="6">
    <location>
        <begin position="1061"/>
        <end position="1102"/>
    </location>
</feature>
<evidence type="ECO:0000256" key="5">
    <source>
        <dbReference type="ARBA" id="ARBA00023136"/>
    </source>
</evidence>
<evidence type="ECO:0000256" key="7">
    <source>
        <dbReference type="SAM" id="MobiDB-lite"/>
    </source>
</evidence>
<dbReference type="PROSITE" id="PS50913">
    <property type="entry name" value="GRIP"/>
    <property type="match status" value="1"/>
</dbReference>
<reference evidence="9" key="1">
    <citation type="submission" date="2021-01" db="EMBL/GenBank/DDBJ databases">
        <authorList>
            <person name="Corre E."/>
            <person name="Pelletier E."/>
            <person name="Niang G."/>
            <person name="Scheremetjew M."/>
            <person name="Finn R."/>
            <person name="Kale V."/>
            <person name="Holt S."/>
            <person name="Cochrane G."/>
            <person name="Meng A."/>
            <person name="Brown T."/>
            <person name="Cohen L."/>
        </authorList>
    </citation>
    <scope>NUCLEOTIDE SEQUENCE</scope>
    <source>
        <strain evidence="9">NY070348D</strain>
    </source>
</reference>
<dbReference type="EMBL" id="HBHK01011234">
    <property type="protein sequence ID" value="CAD9680758.1"/>
    <property type="molecule type" value="Transcribed_RNA"/>
</dbReference>
<evidence type="ECO:0000256" key="2">
    <source>
        <dbReference type="ARBA" id="ARBA00004496"/>
    </source>
</evidence>
<feature type="coiled-coil region" evidence="6">
    <location>
        <begin position="66"/>
        <end position="469"/>
    </location>
</feature>
<dbReference type="InterPro" id="IPR000237">
    <property type="entry name" value="GRIP_dom"/>
</dbReference>
<organism evidence="9">
    <name type="scientific">Mucochytrium quahogii</name>
    <dbReference type="NCBI Taxonomy" id="96639"/>
    <lineage>
        <taxon>Eukaryota</taxon>
        <taxon>Sar</taxon>
        <taxon>Stramenopiles</taxon>
        <taxon>Bigyra</taxon>
        <taxon>Labyrinthulomycetes</taxon>
        <taxon>Thraustochytrida</taxon>
        <taxon>Thraustochytriidae</taxon>
        <taxon>Mucochytrium</taxon>
    </lineage>
</organism>
<keyword evidence="4 6" id="KW-0175">Coiled coil</keyword>
<keyword evidence="3" id="KW-0963">Cytoplasm</keyword>
<dbReference type="AlphaFoldDB" id="A0A7S2RVG3"/>
<evidence type="ECO:0000256" key="4">
    <source>
        <dbReference type="ARBA" id="ARBA00023054"/>
    </source>
</evidence>
<evidence type="ECO:0000256" key="6">
    <source>
        <dbReference type="SAM" id="Coils"/>
    </source>
</evidence>
<accession>A0A7S2RVG3</accession>
<dbReference type="GO" id="GO:0005794">
    <property type="term" value="C:Golgi apparatus"/>
    <property type="evidence" value="ECO:0007669"/>
    <property type="project" value="TreeGrafter"/>
</dbReference>
<dbReference type="SUPFAM" id="SSF101283">
    <property type="entry name" value="GRIP domain"/>
    <property type="match status" value="1"/>
</dbReference>
<feature type="domain" description="GRIP" evidence="8">
    <location>
        <begin position="1131"/>
        <end position="1181"/>
    </location>
</feature>
<dbReference type="Pfam" id="PF01465">
    <property type="entry name" value="GRIP"/>
    <property type="match status" value="1"/>
</dbReference>
<gene>
    <name evidence="9" type="ORF">QSP1433_LOCUS7026</name>
    <name evidence="10" type="ORF">QSP1433_LOCUS7027</name>
</gene>
<evidence type="ECO:0000313" key="9">
    <source>
        <dbReference type="EMBL" id="CAD9680758.1"/>
    </source>
</evidence>
<feature type="coiled-coil region" evidence="6">
    <location>
        <begin position="586"/>
        <end position="641"/>
    </location>
</feature>
<feature type="coiled-coil region" evidence="6">
    <location>
        <begin position="749"/>
        <end position="816"/>
    </location>
</feature>
<dbReference type="PANTHER" id="PTHR23157:SF25">
    <property type="entry name" value="GRIP AND COILED-COIL DOMAIN-CONTAINING PROTEIN 1"/>
    <property type="match status" value="1"/>
</dbReference>
<dbReference type="Gene3D" id="1.10.220.60">
    <property type="entry name" value="GRIP domain"/>
    <property type="match status" value="1"/>
</dbReference>
<dbReference type="InterPro" id="IPR051952">
    <property type="entry name" value="Golgi-autophagy_related"/>
</dbReference>
<evidence type="ECO:0000313" key="10">
    <source>
        <dbReference type="EMBL" id="CAD9680761.1"/>
    </source>
</evidence>
<dbReference type="SMART" id="SM00755">
    <property type="entry name" value="Grip"/>
    <property type="match status" value="1"/>
</dbReference>
<name>A0A7S2RVG3_9STRA</name>